<feature type="domain" description="O-antigen ligase-related" evidence="7">
    <location>
        <begin position="268"/>
        <end position="413"/>
    </location>
</feature>
<feature type="compositionally biased region" description="Basic and acidic residues" evidence="5">
    <location>
        <begin position="559"/>
        <end position="568"/>
    </location>
</feature>
<dbReference type="InterPro" id="IPR007016">
    <property type="entry name" value="O-antigen_ligase-rel_domated"/>
</dbReference>
<reference evidence="8 9" key="1">
    <citation type="submission" date="2015-10" db="EMBL/GenBank/DDBJ databases">
        <title>Transcriptomic analysis of a linuron degrading triple-species bacterial consortium.</title>
        <authorList>
            <person name="Albers P."/>
        </authorList>
    </citation>
    <scope>NUCLEOTIDE SEQUENCE [LARGE SCALE GENOMIC DNA]</scope>
    <source>
        <strain evidence="8 9">WDL6</strain>
    </source>
</reference>
<feature type="transmembrane region" description="Helical" evidence="6">
    <location>
        <begin position="62"/>
        <end position="79"/>
    </location>
</feature>
<evidence type="ECO:0000313" key="8">
    <source>
        <dbReference type="EMBL" id="KWT65544.1"/>
    </source>
</evidence>
<feature type="compositionally biased region" description="Polar residues" evidence="5">
    <location>
        <begin position="543"/>
        <end position="553"/>
    </location>
</feature>
<feature type="transmembrane region" description="Helical" evidence="6">
    <location>
        <begin position="180"/>
        <end position="205"/>
    </location>
</feature>
<dbReference type="AlphaFoldDB" id="A0A109BBF2"/>
<feature type="transmembrane region" description="Helical" evidence="6">
    <location>
        <begin position="35"/>
        <end position="56"/>
    </location>
</feature>
<feature type="transmembrane region" description="Helical" evidence="6">
    <location>
        <begin position="225"/>
        <end position="245"/>
    </location>
</feature>
<feature type="transmembrane region" description="Helical" evidence="6">
    <location>
        <begin position="434"/>
        <end position="453"/>
    </location>
</feature>
<feature type="transmembrane region" description="Helical" evidence="6">
    <location>
        <begin position="91"/>
        <end position="111"/>
    </location>
</feature>
<dbReference type="PANTHER" id="PTHR37422:SF23">
    <property type="entry name" value="TEICHURONIC ACID BIOSYNTHESIS PROTEIN TUAE"/>
    <property type="match status" value="1"/>
</dbReference>
<dbReference type="OrthoDB" id="7628239at2"/>
<dbReference type="Pfam" id="PF04932">
    <property type="entry name" value="Wzy_C"/>
    <property type="match status" value="1"/>
</dbReference>
<comment type="subcellular location">
    <subcellularLocation>
        <location evidence="1">Membrane</location>
        <topology evidence="1">Multi-pass membrane protein</topology>
    </subcellularLocation>
</comment>
<sequence length="568" mass="61621">MRPPLHHWHTYVGRVSPRQQNGNRIVLSFSPPRNLLFWGCSFVLLAALLIGGASRPGLASDLILQLISIPLLALALWQWSPAPAVNSQRWINLVPMLVLALLAAVTAAQLIPLPPEVWQALPGRETIAETYQTLGVELPWRPLSVAPSDTYASLLSLVVPASIFLAVCQLDAPQRRTLTLIVLAVAAASVVLGLTQIAFGSGGAIRFYAFSNENEATGFFANRNHYAALLYCAFLLSAVWAGEAHQRFIAFGRKRPFYVAMLAGALVLMLALLAAQSMARSRAGLLLAIVAMIGVLALAFMVPRQAQSRVSITKILATVFAVASVLGAQFALYRIMQRFDSDPLQDARVHFAQTTAEAGYTLTPFGAGLGTFEALYGVYEKVENLLPNTFANRAHNDLLEFWLELGLFALIILAAFGIWLGLRAVAVWRPADEYSLDTSLMRAAVLIVGLLMLHSLVDYPLRTGAMAAVFALACGMLMPPPRSSGDIAAPARTADVRAPATPHHQRSVETAAKRPFALAPEHRAKVSAEALSPRAEAPKDVRSSGTGARTWQSPEGWPDEWKKRDRDS</sequence>
<dbReference type="RefSeq" id="WP_068463463.1">
    <property type="nucleotide sequence ID" value="NZ_LMTR01000078.1"/>
</dbReference>
<evidence type="ECO:0000256" key="6">
    <source>
        <dbReference type="SAM" id="Phobius"/>
    </source>
</evidence>
<evidence type="ECO:0000256" key="4">
    <source>
        <dbReference type="ARBA" id="ARBA00023136"/>
    </source>
</evidence>
<name>A0A109BBF2_HYPSL</name>
<dbReference type="STRING" id="121290.APY04_2782"/>
<proteinExistence type="predicted"/>
<feature type="transmembrane region" description="Helical" evidence="6">
    <location>
        <begin position="315"/>
        <end position="336"/>
    </location>
</feature>
<protein>
    <recommendedName>
        <fullName evidence="7">O-antigen ligase-related domain-containing protein</fullName>
    </recommendedName>
</protein>
<dbReference type="InterPro" id="IPR051533">
    <property type="entry name" value="WaaL-like"/>
</dbReference>
<gene>
    <name evidence="8" type="ORF">APY04_2782</name>
</gene>
<dbReference type="EMBL" id="LMTR01000078">
    <property type="protein sequence ID" value="KWT65544.1"/>
    <property type="molecule type" value="Genomic_DNA"/>
</dbReference>
<comment type="caution">
    <text evidence="8">The sequence shown here is derived from an EMBL/GenBank/DDBJ whole genome shotgun (WGS) entry which is preliminary data.</text>
</comment>
<keyword evidence="2 6" id="KW-0812">Transmembrane</keyword>
<evidence type="ECO:0000256" key="1">
    <source>
        <dbReference type="ARBA" id="ARBA00004141"/>
    </source>
</evidence>
<feature type="region of interest" description="Disordered" evidence="5">
    <location>
        <begin position="523"/>
        <end position="568"/>
    </location>
</feature>
<dbReference type="PANTHER" id="PTHR37422">
    <property type="entry name" value="TEICHURONIC ACID BIOSYNTHESIS PROTEIN TUAE"/>
    <property type="match status" value="1"/>
</dbReference>
<feature type="transmembrane region" description="Helical" evidence="6">
    <location>
        <begin position="401"/>
        <end position="422"/>
    </location>
</feature>
<evidence type="ECO:0000256" key="3">
    <source>
        <dbReference type="ARBA" id="ARBA00022989"/>
    </source>
</evidence>
<feature type="transmembrane region" description="Helical" evidence="6">
    <location>
        <begin position="150"/>
        <end position="168"/>
    </location>
</feature>
<keyword evidence="9" id="KW-1185">Reference proteome</keyword>
<evidence type="ECO:0000256" key="5">
    <source>
        <dbReference type="SAM" id="MobiDB-lite"/>
    </source>
</evidence>
<accession>A0A109BBF2</accession>
<dbReference type="PATRIC" id="fig|121290.4.peg.72"/>
<feature type="region of interest" description="Disordered" evidence="5">
    <location>
        <begin position="497"/>
        <end position="516"/>
    </location>
</feature>
<evidence type="ECO:0000259" key="7">
    <source>
        <dbReference type="Pfam" id="PF04932"/>
    </source>
</evidence>
<organism evidence="8 9">
    <name type="scientific">Hyphomicrobium sulfonivorans</name>
    <dbReference type="NCBI Taxonomy" id="121290"/>
    <lineage>
        <taxon>Bacteria</taxon>
        <taxon>Pseudomonadati</taxon>
        <taxon>Pseudomonadota</taxon>
        <taxon>Alphaproteobacteria</taxon>
        <taxon>Hyphomicrobiales</taxon>
        <taxon>Hyphomicrobiaceae</taxon>
        <taxon>Hyphomicrobium</taxon>
    </lineage>
</organism>
<keyword evidence="3 6" id="KW-1133">Transmembrane helix</keyword>
<dbReference type="GO" id="GO:0016020">
    <property type="term" value="C:membrane"/>
    <property type="evidence" value="ECO:0007669"/>
    <property type="project" value="UniProtKB-SubCell"/>
</dbReference>
<keyword evidence="4 6" id="KW-0472">Membrane</keyword>
<feature type="transmembrane region" description="Helical" evidence="6">
    <location>
        <begin position="285"/>
        <end position="303"/>
    </location>
</feature>
<feature type="transmembrane region" description="Helical" evidence="6">
    <location>
        <begin position="257"/>
        <end position="279"/>
    </location>
</feature>
<evidence type="ECO:0000313" key="9">
    <source>
        <dbReference type="Proteomes" id="UP000059074"/>
    </source>
</evidence>
<dbReference type="Proteomes" id="UP000059074">
    <property type="component" value="Unassembled WGS sequence"/>
</dbReference>
<evidence type="ECO:0000256" key="2">
    <source>
        <dbReference type="ARBA" id="ARBA00022692"/>
    </source>
</evidence>